<protein>
    <submittedName>
        <fullName evidence="2">Uncharacterized protein</fullName>
    </submittedName>
</protein>
<name>A0A7G9TAW2_PSEMX</name>
<organism evidence="2 3">
    <name type="scientific">Pseudoxanthomonas mexicana</name>
    <dbReference type="NCBI Taxonomy" id="128785"/>
    <lineage>
        <taxon>Bacteria</taxon>
        <taxon>Pseudomonadati</taxon>
        <taxon>Pseudomonadota</taxon>
        <taxon>Gammaproteobacteria</taxon>
        <taxon>Lysobacterales</taxon>
        <taxon>Lysobacteraceae</taxon>
        <taxon>Pseudoxanthomonas</taxon>
    </lineage>
</organism>
<gene>
    <name evidence="2" type="ORF">IAE60_15110</name>
</gene>
<evidence type="ECO:0000313" key="3">
    <source>
        <dbReference type="Proteomes" id="UP000515838"/>
    </source>
</evidence>
<dbReference type="RefSeq" id="WP_187572885.1">
    <property type="nucleotide sequence ID" value="NZ_CP060731.1"/>
</dbReference>
<proteinExistence type="predicted"/>
<dbReference type="AlphaFoldDB" id="A0A7G9TAW2"/>
<dbReference type="EMBL" id="CP060731">
    <property type="protein sequence ID" value="QNN77237.1"/>
    <property type="molecule type" value="Genomic_DNA"/>
</dbReference>
<dbReference type="GeneID" id="81472314"/>
<evidence type="ECO:0000313" key="2">
    <source>
        <dbReference type="EMBL" id="QNN77237.1"/>
    </source>
</evidence>
<dbReference type="Proteomes" id="UP000515838">
    <property type="component" value="Chromosome"/>
</dbReference>
<feature type="region of interest" description="Disordered" evidence="1">
    <location>
        <begin position="178"/>
        <end position="198"/>
    </location>
</feature>
<accession>A0A7G9TAW2</accession>
<sequence>MKNRIFVDYLEAANLLETDAEGLRQQLASRQITAPGFVRIDPPYTVAYLHGAYLKREGDASEMRLAELIDGTVFRGAGSASNCDWDEQETHRSRTGFGSVYELRGYFRICEGLSGYAREGRLGGLAVAPEEWFEESSTYGIDSYGWPNLHFGLLSVKYGNYADPPVDLERLHFRVQDISPSSNSDPTARKEQQSTGGLRTDAIQSYERVIAALWAKAHGDGGAGTLSDKPTTAADSLSRLLDKHNLPTPSKDKIARILAASKKQGLKIGS</sequence>
<evidence type="ECO:0000256" key="1">
    <source>
        <dbReference type="SAM" id="MobiDB-lite"/>
    </source>
</evidence>
<reference evidence="2 3" key="1">
    <citation type="submission" date="2020-08" db="EMBL/GenBank/DDBJ databases">
        <title>Streptomycin Non-resistant strain, P. mexicana.</title>
        <authorList>
            <person name="Ganesh-Kumar S."/>
            <person name="Zhe T."/>
            <person name="Yu Z."/>
            <person name="Min Y."/>
        </authorList>
    </citation>
    <scope>NUCLEOTIDE SEQUENCE [LARGE SCALE GENOMIC DNA]</scope>
    <source>
        <strain evidence="2 3">GTZY2</strain>
    </source>
</reference>